<dbReference type="PROSITE" id="PS50206">
    <property type="entry name" value="RHODANESE_3"/>
    <property type="match status" value="1"/>
</dbReference>
<evidence type="ECO:0000259" key="1">
    <source>
        <dbReference type="PROSITE" id="PS50206"/>
    </source>
</evidence>
<organism evidence="2 3">
    <name type="scientific">Nocardioides panaciterrulae</name>
    <dbReference type="NCBI Taxonomy" id="661492"/>
    <lineage>
        <taxon>Bacteria</taxon>
        <taxon>Bacillati</taxon>
        <taxon>Actinomycetota</taxon>
        <taxon>Actinomycetes</taxon>
        <taxon>Propionibacteriales</taxon>
        <taxon>Nocardioidaceae</taxon>
        <taxon>Nocardioides</taxon>
    </lineage>
</organism>
<dbReference type="PANTHER" id="PTHR43031:SF1">
    <property type="entry name" value="PYRIDINE NUCLEOTIDE-DISULPHIDE OXIDOREDUCTASE"/>
    <property type="match status" value="1"/>
</dbReference>
<protein>
    <submittedName>
        <fullName evidence="2">Rhodanese-related sulfurtransferase</fullName>
    </submittedName>
</protein>
<dbReference type="SUPFAM" id="SSF52821">
    <property type="entry name" value="Rhodanese/Cell cycle control phosphatase"/>
    <property type="match status" value="1"/>
</dbReference>
<dbReference type="Proteomes" id="UP000535511">
    <property type="component" value="Unassembled WGS sequence"/>
</dbReference>
<evidence type="ECO:0000313" key="3">
    <source>
        <dbReference type="Proteomes" id="UP000535511"/>
    </source>
</evidence>
<dbReference type="SMART" id="SM00450">
    <property type="entry name" value="RHOD"/>
    <property type="match status" value="1"/>
</dbReference>
<dbReference type="RefSeq" id="WP_179662741.1">
    <property type="nucleotide sequence ID" value="NZ_JACCBG010000001.1"/>
</dbReference>
<feature type="domain" description="Rhodanese" evidence="1">
    <location>
        <begin position="16"/>
        <end position="103"/>
    </location>
</feature>
<dbReference type="GO" id="GO:0004792">
    <property type="term" value="F:thiosulfate-cyanide sulfurtransferase activity"/>
    <property type="evidence" value="ECO:0007669"/>
    <property type="project" value="InterPro"/>
</dbReference>
<comment type="caution">
    <text evidence="2">The sequence shown here is derived from an EMBL/GenBank/DDBJ whole genome shotgun (WGS) entry which is preliminary data.</text>
</comment>
<dbReference type="PROSITE" id="PS00380">
    <property type="entry name" value="RHODANESE_1"/>
    <property type="match status" value="1"/>
</dbReference>
<keyword evidence="2" id="KW-0808">Transferase</keyword>
<name>A0A7Y9E4F5_9ACTN</name>
<dbReference type="InterPro" id="IPR036873">
    <property type="entry name" value="Rhodanese-like_dom_sf"/>
</dbReference>
<dbReference type="EMBL" id="JACCBG010000001">
    <property type="protein sequence ID" value="NYD40920.1"/>
    <property type="molecule type" value="Genomic_DNA"/>
</dbReference>
<dbReference type="CDD" id="cd00158">
    <property type="entry name" value="RHOD"/>
    <property type="match status" value="1"/>
</dbReference>
<gene>
    <name evidence="2" type="ORF">BJZ21_001003</name>
</gene>
<dbReference type="InterPro" id="IPR001763">
    <property type="entry name" value="Rhodanese-like_dom"/>
</dbReference>
<dbReference type="PANTHER" id="PTHR43031">
    <property type="entry name" value="FAD-DEPENDENT OXIDOREDUCTASE"/>
    <property type="match status" value="1"/>
</dbReference>
<proteinExistence type="predicted"/>
<reference evidence="2 3" key="1">
    <citation type="submission" date="2020-07" db="EMBL/GenBank/DDBJ databases">
        <title>Sequencing the genomes of 1000 actinobacteria strains.</title>
        <authorList>
            <person name="Klenk H.-P."/>
        </authorList>
    </citation>
    <scope>NUCLEOTIDE SEQUENCE [LARGE SCALE GENOMIC DNA]</scope>
    <source>
        <strain evidence="2 3">DSM 21350</strain>
    </source>
</reference>
<dbReference type="Pfam" id="PF00581">
    <property type="entry name" value="Rhodanese"/>
    <property type="match status" value="1"/>
</dbReference>
<dbReference type="InterPro" id="IPR050229">
    <property type="entry name" value="GlpE_sulfurtransferase"/>
</dbReference>
<dbReference type="Gene3D" id="3.40.250.10">
    <property type="entry name" value="Rhodanese-like domain"/>
    <property type="match status" value="1"/>
</dbReference>
<evidence type="ECO:0000313" key="2">
    <source>
        <dbReference type="EMBL" id="NYD40920.1"/>
    </source>
</evidence>
<accession>A0A7Y9E4F5</accession>
<sequence>MPDETPEIDLSTYAARRAAGVTVDVRERGEYADGHVPGARLIPMGQLASRLGELDPSTPVHVICASGNRSRAMTDLLNAVDFDAVSVAGGTRGWITAGHPVEVGL</sequence>
<dbReference type="AlphaFoldDB" id="A0A7Y9E4F5"/>
<keyword evidence="3" id="KW-1185">Reference proteome</keyword>
<dbReference type="InterPro" id="IPR001307">
    <property type="entry name" value="Thiosulphate_STrfase_CS"/>
</dbReference>